<proteinExistence type="predicted"/>
<accession>A0A8T4HID6</accession>
<keyword evidence="2" id="KW-1185">Reference proteome</keyword>
<evidence type="ECO:0000313" key="2">
    <source>
        <dbReference type="Proteomes" id="UP000679691"/>
    </source>
</evidence>
<reference evidence="1" key="1">
    <citation type="submission" date="2021-03" db="EMBL/GenBank/DDBJ databases">
        <authorList>
            <person name="Lu T."/>
            <person name="Wang Q."/>
            <person name="Han X."/>
        </authorList>
    </citation>
    <scope>NUCLEOTIDE SEQUENCE</scope>
    <source>
        <strain evidence="1">WQ 2009</strain>
    </source>
</reference>
<gene>
    <name evidence="1" type="ORF">J5U18_12755</name>
</gene>
<dbReference type="EMBL" id="JAGKSB010000017">
    <property type="protein sequence ID" value="MBP3944411.1"/>
    <property type="molecule type" value="Genomic_DNA"/>
</dbReference>
<protein>
    <submittedName>
        <fullName evidence="1">Uncharacterized protein</fullName>
    </submittedName>
</protein>
<organism evidence="1 2">
    <name type="scientific">Rhinopithecimicrobium faecis</name>
    <dbReference type="NCBI Taxonomy" id="2820698"/>
    <lineage>
        <taxon>Bacteria</taxon>
        <taxon>Pseudomonadati</taxon>
        <taxon>Bacteroidota</taxon>
        <taxon>Sphingobacteriia</taxon>
        <taxon>Sphingobacteriales</taxon>
        <taxon>Sphingobacteriaceae</taxon>
        <taxon>Rhinopithecimicrobium</taxon>
    </lineage>
</organism>
<dbReference type="AlphaFoldDB" id="A0A8T4HID6"/>
<sequence length="141" mass="16100">MIKISEFVKICNQIKDVSGVDCVKICAEEDQGMRKLQDATGTILVGVIPSIEFSGTEDAYIANSACLFFFLQKEREGQSSEKELEQYSQTQDCLMKFKEWIFEDGKSLCKIFLNLKISSVSIDPEYNVFGKYLGWSIKFIY</sequence>
<comment type="caution">
    <text evidence="1">The sequence shown here is derived from an EMBL/GenBank/DDBJ whole genome shotgun (WGS) entry which is preliminary data.</text>
</comment>
<evidence type="ECO:0000313" key="1">
    <source>
        <dbReference type="EMBL" id="MBP3944411.1"/>
    </source>
</evidence>
<dbReference type="Proteomes" id="UP000679691">
    <property type="component" value="Unassembled WGS sequence"/>
</dbReference>
<name>A0A8T4HID6_9SPHI</name>
<dbReference type="RefSeq" id="WP_353547924.1">
    <property type="nucleotide sequence ID" value="NZ_JAGKSB010000017.1"/>
</dbReference>